<accession>A0A6C0IIK4</accession>
<reference evidence="1" key="1">
    <citation type="journal article" date="2020" name="Nature">
        <title>Giant virus diversity and host interactions through global metagenomics.</title>
        <authorList>
            <person name="Schulz F."/>
            <person name="Roux S."/>
            <person name="Paez-Espino D."/>
            <person name="Jungbluth S."/>
            <person name="Walsh D.A."/>
            <person name="Denef V.J."/>
            <person name="McMahon K.D."/>
            <person name="Konstantinidis K.T."/>
            <person name="Eloe-Fadrosh E.A."/>
            <person name="Kyrpides N.C."/>
            <person name="Woyke T."/>
        </authorList>
    </citation>
    <scope>NUCLEOTIDE SEQUENCE</scope>
    <source>
        <strain evidence="1">GVMAG-M-3300023184-88</strain>
    </source>
</reference>
<dbReference type="AlphaFoldDB" id="A0A6C0IIK4"/>
<sequence length="71" mass="8502">MRRNEIDDFRSAFFDNVIRQEKEKENALKRLQKNCFHTFVLAESADHTMQHGICSKCQFVISKRIKPRVFN</sequence>
<name>A0A6C0IIK4_9ZZZZ</name>
<organism evidence="1">
    <name type="scientific">viral metagenome</name>
    <dbReference type="NCBI Taxonomy" id="1070528"/>
    <lineage>
        <taxon>unclassified sequences</taxon>
        <taxon>metagenomes</taxon>
        <taxon>organismal metagenomes</taxon>
    </lineage>
</organism>
<proteinExistence type="predicted"/>
<evidence type="ECO:0000313" key="1">
    <source>
        <dbReference type="EMBL" id="QHT92470.1"/>
    </source>
</evidence>
<dbReference type="EMBL" id="MN740185">
    <property type="protein sequence ID" value="QHT92470.1"/>
    <property type="molecule type" value="Genomic_DNA"/>
</dbReference>
<protein>
    <submittedName>
        <fullName evidence="1">Uncharacterized protein</fullName>
    </submittedName>
</protein>